<gene>
    <name evidence="1" type="ORF">GCM10010136_18330</name>
</gene>
<name>A0A8J3GG80_9HYPH</name>
<dbReference type="AlphaFoldDB" id="A0A8J3GG80"/>
<protein>
    <submittedName>
        <fullName evidence="1">Uncharacterized protein</fullName>
    </submittedName>
</protein>
<reference evidence="1" key="1">
    <citation type="journal article" date="2014" name="Int. J. Syst. Evol. Microbiol.">
        <title>Complete genome sequence of Corynebacterium casei LMG S-19264T (=DSM 44701T), isolated from a smear-ripened cheese.</title>
        <authorList>
            <consortium name="US DOE Joint Genome Institute (JGI-PGF)"/>
            <person name="Walter F."/>
            <person name="Albersmeier A."/>
            <person name="Kalinowski J."/>
            <person name="Ruckert C."/>
        </authorList>
    </citation>
    <scope>NUCLEOTIDE SEQUENCE</scope>
    <source>
        <strain evidence="1">KCTC 42097</strain>
    </source>
</reference>
<proteinExistence type="predicted"/>
<keyword evidence="2" id="KW-1185">Reference proteome</keyword>
<comment type="caution">
    <text evidence="1">The sequence shown here is derived from an EMBL/GenBank/DDBJ whole genome shotgun (WGS) entry which is preliminary data.</text>
</comment>
<evidence type="ECO:0000313" key="1">
    <source>
        <dbReference type="EMBL" id="GHC71277.1"/>
    </source>
</evidence>
<sequence length="113" mass="12421">MVAHPWHRRREGKLSAGIFRWAVAAGRDNLHIRPAKAHVEAYAIYEITGHMRSSPHEMRQFPGKREPASPELTIFSLINRAARAVAAPAHAMEVAEGICLKDTVITADSAAMA</sequence>
<reference evidence="1" key="2">
    <citation type="submission" date="2020-09" db="EMBL/GenBank/DDBJ databases">
        <authorList>
            <person name="Sun Q."/>
            <person name="Kim S."/>
        </authorList>
    </citation>
    <scope>NUCLEOTIDE SEQUENCE</scope>
    <source>
        <strain evidence="1">KCTC 42097</strain>
    </source>
</reference>
<dbReference type="EMBL" id="BMZO01000005">
    <property type="protein sequence ID" value="GHC71277.1"/>
    <property type="molecule type" value="Genomic_DNA"/>
</dbReference>
<evidence type="ECO:0000313" key="2">
    <source>
        <dbReference type="Proteomes" id="UP000641137"/>
    </source>
</evidence>
<organism evidence="1 2">
    <name type="scientific">Limoniibacter endophyticus</name>
    <dbReference type="NCBI Taxonomy" id="1565040"/>
    <lineage>
        <taxon>Bacteria</taxon>
        <taxon>Pseudomonadati</taxon>
        <taxon>Pseudomonadota</taxon>
        <taxon>Alphaproteobacteria</taxon>
        <taxon>Hyphomicrobiales</taxon>
        <taxon>Bartonellaceae</taxon>
        <taxon>Limoniibacter</taxon>
    </lineage>
</organism>
<accession>A0A8J3GG80</accession>
<dbReference type="Proteomes" id="UP000641137">
    <property type="component" value="Unassembled WGS sequence"/>
</dbReference>